<name>A0A175JUM9_ENTHI</name>
<keyword evidence="1" id="KW-0812">Transmembrane</keyword>
<evidence type="ECO:0000313" key="4">
    <source>
        <dbReference type="Proteomes" id="UP000078387"/>
    </source>
</evidence>
<reference evidence="3 4" key="1">
    <citation type="submission" date="2016-05" db="EMBL/GenBank/DDBJ databases">
        <title>First whole genome sequencing of Entamoeba histolytica HM1:IMSS-clone-6.</title>
        <authorList>
            <person name="Mukherjee Avik.K."/>
            <person name="Izumyama S."/>
            <person name="Nakada-Tsukui K."/>
            <person name="Nozaki T."/>
        </authorList>
    </citation>
    <scope>NUCLEOTIDE SEQUENCE [LARGE SCALE GENOMIC DNA]</scope>
    <source>
        <strain evidence="3 4">HM1:IMSS clone 6</strain>
    </source>
</reference>
<dbReference type="EMBL" id="BDEQ01000001">
    <property type="protein sequence ID" value="GAT97377.1"/>
    <property type="molecule type" value="Genomic_DNA"/>
</dbReference>
<keyword evidence="1" id="KW-1133">Transmembrane helix</keyword>
<evidence type="ECO:0000256" key="1">
    <source>
        <dbReference type="SAM" id="Phobius"/>
    </source>
</evidence>
<dbReference type="AlphaFoldDB" id="A0A175JUM9"/>
<dbReference type="EMBL" id="BDEQ01000001">
    <property type="protein sequence ID" value="GAT97089.1"/>
    <property type="molecule type" value="Genomic_DNA"/>
</dbReference>
<sequence>MIKSADGKSFITKRPALEVVEPPQAKFLLVTLLIIVVIAFSNIVIMTSV</sequence>
<feature type="transmembrane region" description="Helical" evidence="1">
    <location>
        <begin position="27"/>
        <end position="45"/>
    </location>
</feature>
<keyword evidence="1" id="KW-0472">Membrane</keyword>
<evidence type="ECO:0000313" key="2">
    <source>
        <dbReference type="EMBL" id="GAT97089.1"/>
    </source>
</evidence>
<proteinExistence type="predicted"/>
<protein>
    <submittedName>
        <fullName evidence="3">Single tm domain protein</fullName>
    </submittedName>
</protein>
<evidence type="ECO:0000313" key="3">
    <source>
        <dbReference type="EMBL" id="GAT97377.1"/>
    </source>
</evidence>
<accession>A0A175JUM9</accession>
<dbReference type="Proteomes" id="UP000078387">
    <property type="component" value="Unassembled WGS sequence"/>
</dbReference>
<gene>
    <name evidence="3" type="ORF">CL6EHI_c00131</name>
    <name evidence="2" type="ORF">CL6EHI_c00174</name>
</gene>
<organism evidence="3 4">
    <name type="scientific">Entamoeba histolytica</name>
    <dbReference type="NCBI Taxonomy" id="5759"/>
    <lineage>
        <taxon>Eukaryota</taxon>
        <taxon>Amoebozoa</taxon>
        <taxon>Evosea</taxon>
        <taxon>Archamoebae</taxon>
        <taxon>Mastigamoebida</taxon>
        <taxon>Entamoebidae</taxon>
        <taxon>Entamoeba</taxon>
    </lineage>
</organism>
<comment type="caution">
    <text evidence="3">The sequence shown here is derived from an EMBL/GenBank/DDBJ whole genome shotgun (WGS) entry which is preliminary data.</text>
</comment>